<proteinExistence type="predicted"/>
<dbReference type="AlphaFoldDB" id="X6PC64"/>
<evidence type="ECO:0000313" key="1">
    <source>
        <dbReference type="EMBL" id="ETO35766.1"/>
    </source>
</evidence>
<keyword evidence="2" id="KW-1185">Reference proteome</keyword>
<name>X6PC64_RETFI</name>
<accession>X6PC64</accession>
<reference evidence="1 2" key="1">
    <citation type="journal article" date="2013" name="Curr. Biol.">
        <title>The Genome of the Foraminiferan Reticulomyxa filosa.</title>
        <authorList>
            <person name="Glockner G."/>
            <person name="Hulsmann N."/>
            <person name="Schleicher M."/>
            <person name="Noegel A.A."/>
            <person name="Eichinger L."/>
            <person name="Gallinger C."/>
            <person name="Pawlowski J."/>
            <person name="Sierra R."/>
            <person name="Euteneuer U."/>
            <person name="Pillet L."/>
            <person name="Moustafa A."/>
            <person name="Platzer M."/>
            <person name="Groth M."/>
            <person name="Szafranski K."/>
            <person name="Schliwa M."/>
        </authorList>
    </citation>
    <scope>NUCLEOTIDE SEQUENCE [LARGE SCALE GENOMIC DNA]</scope>
</reference>
<organism evidence="1 2">
    <name type="scientific">Reticulomyxa filosa</name>
    <dbReference type="NCBI Taxonomy" id="46433"/>
    <lineage>
        <taxon>Eukaryota</taxon>
        <taxon>Sar</taxon>
        <taxon>Rhizaria</taxon>
        <taxon>Retaria</taxon>
        <taxon>Foraminifera</taxon>
        <taxon>Monothalamids</taxon>
        <taxon>Reticulomyxidae</taxon>
        <taxon>Reticulomyxa</taxon>
    </lineage>
</organism>
<dbReference type="Proteomes" id="UP000023152">
    <property type="component" value="Unassembled WGS sequence"/>
</dbReference>
<dbReference type="EMBL" id="ASPP01001308">
    <property type="protein sequence ID" value="ETO35766.1"/>
    <property type="molecule type" value="Genomic_DNA"/>
</dbReference>
<evidence type="ECO:0000313" key="2">
    <source>
        <dbReference type="Proteomes" id="UP000023152"/>
    </source>
</evidence>
<feature type="non-terminal residue" evidence="1">
    <location>
        <position position="1"/>
    </location>
</feature>
<gene>
    <name evidence="1" type="ORF">RFI_01295</name>
</gene>
<sequence length="621" mass="71701">FIDNEIDLFDLLHYNDMMGANHGCIYYSLSLSAKDLQFKETALPGLMQKGFADIPLTVQSFASKTLGKVDDKTTKNLIEQVQYFYDHILCLREWLESLYCTSDKFRFGQCSFTEFEIEINGEQIELVIHKNEEKKTKEVNIYDWSDCNDDNNSSADNNASIVNMYAWDNVQVGDEFTYICQEGVSAMSNATQYIVLGEYIDFTNEKELNNNKIRNGWNIIDLLKADDEIEQNQLCEVFSKSCTFWKKKIKYAKEQIDLFIAMLNKAHKSIWALAITHSFDQMTVFPVLPNLVHLTIEDININSCFNSINMKGLMPQLKTLAVYELSMGPCMYCNWEQVLKAAEECDFNDANDSLLASFSNSSSWIKQKQNCSQIKFLNHLLSSCPNLLALDFRFDKTDLEGVLEIPSTLEWLKICENVDLSSPFAIPLDSNSFVRIDLSQCKRINGLSLILFCFIIQKKFIIKKKDVRSSIIKWPTDTILKIGWLKIDNQRDIAYWDNLLSSPIRHCDVQICAARPRMAIYDLTSNGSIFPPAERFFFTEATIAEQPGIQYRDAEKFLQKQKGIIFETDFEDNDSDNGKDIQRPTLFFQNIVEAMGIDNAKMEEYRKWFDIGEADWILNLY</sequence>
<protein>
    <submittedName>
        <fullName evidence="1">Uncharacterized protein</fullName>
    </submittedName>
</protein>
<comment type="caution">
    <text evidence="1">The sequence shown here is derived from an EMBL/GenBank/DDBJ whole genome shotgun (WGS) entry which is preliminary data.</text>
</comment>